<keyword evidence="3" id="KW-1185">Reference proteome</keyword>
<dbReference type="KEGG" id="pect:BN1012_Phect24"/>
<proteinExistence type="predicted"/>
<gene>
    <name evidence="2" type="ORF">BN1012_Phect24</name>
</gene>
<accession>X5M5U5</accession>
<evidence type="ECO:0000313" key="2">
    <source>
        <dbReference type="EMBL" id="CDO58238.1"/>
    </source>
</evidence>
<dbReference type="HOGENOM" id="CLU_2988110_0_0_5"/>
<feature type="region of interest" description="Disordered" evidence="1">
    <location>
        <begin position="26"/>
        <end position="57"/>
    </location>
</feature>
<organism evidence="2 3">
    <name type="scientific">Candidatus Phaeomarinibacter ectocarpi</name>
    <dbReference type="NCBI Taxonomy" id="1458461"/>
    <lineage>
        <taxon>Bacteria</taxon>
        <taxon>Pseudomonadati</taxon>
        <taxon>Pseudomonadota</taxon>
        <taxon>Alphaproteobacteria</taxon>
        <taxon>Hyphomicrobiales</taxon>
        <taxon>Parvibaculaceae</taxon>
        <taxon>Candidatus Phaeomarinibacter</taxon>
    </lineage>
</organism>
<dbReference type="EMBL" id="HG966617">
    <property type="protein sequence ID" value="CDO58238.1"/>
    <property type="molecule type" value="Genomic_DNA"/>
</dbReference>
<dbReference type="AlphaFoldDB" id="X5M5U5"/>
<reference evidence="2 3" key="1">
    <citation type="journal article" date="2014" name="Front. Genet.">
        <title>Genome and metabolic network of "Candidatus Phaeomarinobacter ectocarpi" Ec32, a new candidate genus of Alphaproteobacteria frequently associated with brown algae.</title>
        <authorList>
            <person name="Dittami S.M."/>
            <person name="Barbeyron T."/>
            <person name="Boyen C."/>
            <person name="Cambefort J."/>
            <person name="Collet G."/>
            <person name="Delage L."/>
            <person name="Gobet A."/>
            <person name="Groisillier A."/>
            <person name="Leblanc C."/>
            <person name="Michel G."/>
            <person name="Scornet D."/>
            <person name="Siegel A."/>
            <person name="Tapia J.E."/>
            <person name="Tonon T."/>
        </authorList>
    </citation>
    <scope>NUCLEOTIDE SEQUENCE [LARGE SCALE GENOMIC DNA]</scope>
    <source>
        <strain evidence="2 3">Ec32</strain>
    </source>
</reference>
<protein>
    <submittedName>
        <fullName evidence="2">Uncharacterized protein</fullName>
    </submittedName>
</protein>
<evidence type="ECO:0000313" key="3">
    <source>
        <dbReference type="Proteomes" id="UP000032160"/>
    </source>
</evidence>
<name>X5M5U5_9HYPH</name>
<sequence>MQGRMDCMVCWVWVRARHVTTLWAASASRKEPQAKDAGAQKKSGPLNNSGPLQMLDA</sequence>
<dbReference type="Proteomes" id="UP000032160">
    <property type="component" value="Chromosome I"/>
</dbReference>
<evidence type="ECO:0000256" key="1">
    <source>
        <dbReference type="SAM" id="MobiDB-lite"/>
    </source>
</evidence>